<dbReference type="Pfam" id="PF00149">
    <property type="entry name" value="Metallophos"/>
    <property type="match status" value="1"/>
</dbReference>
<evidence type="ECO:0000259" key="4">
    <source>
        <dbReference type="Pfam" id="PF00149"/>
    </source>
</evidence>
<dbReference type="PRINTS" id="PR01607">
    <property type="entry name" value="APYRASEFAMLY"/>
</dbReference>
<evidence type="ECO:0000256" key="1">
    <source>
        <dbReference type="ARBA" id="ARBA00006654"/>
    </source>
</evidence>
<keyword evidence="2" id="KW-0732">Signal</keyword>
<dbReference type="InterPro" id="IPR006179">
    <property type="entry name" value="5_nucleotidase/apyrase"/>
</dbReference>
<keyword evidence="3" id="KW-0547">Nucleotide-binding</keyword>
<evidence type="ECO:0000256" key="2">
    <source>
        <dbReference type="ARBA" id="ARBA00022729"/>
    </source>
</evidence>
<dbReference type="Gene3D" id="3.60.21.10">
    <property type="match status" value="1"/>
</dbReference>
<dbReference type="PANTHER" id="PTHR11575:SF48">
    <property type="entry name" value="5'-NUCLEOTIDASE"/>
    <property type="match status" value="1"/>
</dbReference>
<dbReference type="InParanoid" id="A0A2R5GF60"/>
<dbReference type="Pfam" id="PF02872">
    <property type="entry name" value="5_nucleotid_C"/>
    <property type="match status" value="1"/>
</dbReference>
<organism evidence="6 7">
    <name type="scientific">Hondaea fermentalgiana</name>
    <dbReference type="NCBI Taxonomy" id="2315210"/>
    <lineage>
        <taxon>Eukaryota</taxon>
        <taxon>Sar</taxon>
        <taxon>Stramenopiles</taxon>
        <taxon>Bigyra</taxon>
        <taxon>Labyrinthulomycetes</taxon>
        <taxon>Thraustochytrida</taxon>
        <taxon>Thraustochytriidae</taxon>
        <taxon>Hondaea</taxon>
    </lineage>
</organism>
<accession>A0A2R5GF60</accession>
<protein>
    <submittedName>
        <fullName evidence="6">5'-nucleotidase</fullName>
    </submittedName>
</protein>
<dbReference type="SUPFAM" id="SSF55816">
    <property type="entry name" value="5'-nucleotidase (syn. UDP-sugar hydrolase), C-terminal domain"/>
    <property type="match status" value="1"/>
</dbReference>
<dbReference type="EMBL" id="BEYU01000060">
    <property type="protein sequence ID" value="GBG29560.1"/>
    <property type="molecule type" value="Genomic_DNA"/>
</dbReference>
<evidence type="ECO:0000256" key="3">
    <source>
        <dbReference type="RuleBase" id="RU362119"/>
    </source>
</evidence>
<dbReference type="SUPFAM" id="SSF56300">
    <property type="entry name" value="Metallo-dependent phosphatases"/>
    <property type="match status" value="1"/>
</dbReference>
<reference evidence="6 7" key="1">
    <citation type="submission" date="2017-12" db="EMBL/GenBank/DDBJ databases">
        <title>Sequencing, de novo assembly and annotation of complete genome of a new Thraustochytrid species, strain FCC1311.</title>
        <authorList>
            <person name="Sedici K."/>
            <person name="Godart F."/>
            <person name="Aiese Cigliano R."/>
            <person name="Sanseverino W."/>
            <person name="Barakat M."/>
            <person name="Ortet P."/>
            <person name="Marechal E."/>
            <person name="Cagnac O."/>
            <person name="Amato A."/>
        </authorList>
    </citation>
    <scope>NUCLEOTIDE SEQUENCE [LARGE SCALE GENOMIC DNA]</scope>
</reference>
<evidence type="ECO:0000259" key="5">
    <source>
        <dbReference type="Pfam" id="PF02872"/>
    </source>
</evidence>
<evidence type="ECO:0000313" key="6">
    <source>
        <dbReference type="EMBL" id="GBG29560.1"/>
    </source>
</evidence>
<gene>
    <name evidence="6" type="ORF">FCC1311_057812</name>
</gene>
<name>A0A2R5GF60_9STRA</name>
<dbReference type="InterPro" id="IPR036907">
    <property type="entry name" value="5'-Nucleotdase_C_sf"/>
</dbReference>
<dbReference type="OrthoDB" id="10252235at2759"/>
<dbReference type="GO" id="GO:0016787">
    <property type="term" value="F:hydrolase activity"/>
    <property type="evidence" value="ECO:0007669"/>
    <property type="project" value="UniProtKB-KW"/>
</dbReference>
<comment type="caution">
    <text evidence="6">The sequence shown here is derived from an EMBL/GenBank/DDBJ whole genome shotgun (WGS) entry which is preliminary data.</text>
</comment>
<dbReference type="PANTHER" id="PTHR11575">
    <property type="entry name" value="5'-NUCLEOTIDASE-RELATED"/>
    <property type="match status" value="1"/>
</dbReference>
<feature type="domain" description="5'-Nucleotidase C-terminal" evidence="5">
    <location>
        <begin position="378"/>
        <end position="533"/>
    </location>
</feature>
<dbReference type="InterPro" id="IPR008334">
    <property type="entry name" value="5'-Nucleotdase_C"/>
</dbReference>
<keyword evidence="7" id="KW-1185">Reference proteome</keyword>
<comment type="similarity">
    <text evidence="1 3">Belongs to the 5'-nucleotidase family.</text>
</comment>
<dbReference type="Gene3D" id="3.90.780.10">
    <property type="entry name" value="5'-Nucleotidase, C-terminal domain"/>
    <property type="match status" value="1"/>
</dbReference>
<dbReference type="AlphaFoldDB" id="A0A2R5GF60"/>
<feature type="domain" description="Calcineurin-like phosphoesterase" evidence="4">
    <location>
        <begin position="80"/>
        <end position="293"/>
    </location>
</feature>
<dbReference type="Proteomes" id="UP000241890">
    <property type="component" value="Unassembled WGS sequence"/>
</dbReference>
<sequence length="610" mass="67660">MGSRGGEDVGAEAAAQLRDLQLRVVAGVAAAENAADLELALREGLKHLQGLREREGERERERASLLRAKGHEAEETKEVHILHFNDVYNIAAREQEPVGGAARFVARVLELREKEDDSEAPLVLFSGDCLNPSMLSTTTRGAHMVPILNNACVSAACFGNHDFDFGIDQLTRLMANCEFPWITSNVRYRPDGGNLLAGAEEFLVIERADGLRIGIIGLVEYAWMATLSTIEEEDIEYEDFVECARRLGPRLRSQHRVHLVIALTHMRLPNDERLAHEAGDVVDLVLGGHDHDYEVRCVEPHKVWVIKSGTDFRELTEMRVRVTGRFALESDAANPERFRVEVVMRTRHEINNTIVPHERTQELVEMFNEKVAQDMNQVIGESAVPLDGIFAHIRTRETNLSNFVADIMRVGTRSEVAILNAGTLRLDAIVEAGTITLGDLRGILPMVDGLVVLEVPGSRLLEALENGVSKVPATEGRFPCVAGVSFTADYALEPMHRVSNVSVGGEPLEKDRLYRVCTKLYLANGKDGYSAFQDCKVLVDDECCPVLPTLVRNHFAALDVLNGFNCLSRRYGHTFMKAVHKLETFAKKKKTGALYVEPVVDGRITAVNLT</sequence>
<dbReference type="InterPro" id="IPR029052">
    <property type="entry name" value="Metallo-depent_PP-like"/>
</dbReference>
<proteinExistence type="inferred from homology"/>
<dbReference type="GO" id="GO:0000166">
    <property type="term" value="F:nucleotide binding"/>
    <property type="evidence" value="ECO:0007669"/>
    <property type="project" value="UniProtKB-KW"/>
</dbReference>
<evidence type="ECO:0000313" key="7">
    <source>
        <dbReference type="Proteomes" id="UP000241890"/>
    </source>
</evidence>
<dbReference type="GO" id="GO:0009166">
    <property type="term" value="P:nucleotide catabolic process"/>
    <property type="evidence" value="ECO:0007669"/>
    <property type="project" value="InterPro"/>
</dbReference>
<dbReference type="InterPro" id="IPR004843">
    <property type="entry name" value="Calcineurin-like_PHP"/>
</dbReference>
<keyword evidence="3" id="KW-0378">Hydrolase</keyword>